<dbReference type="EMBL" id="CM007650">
    <property type="protein sequence ID" value="ONM56092.1"/>
    <property type="molecule type" value="Genomic_DNA"/>
</dbReference>
<dbReference type="AlphaFoldDB" id="A0A1D6I7T9"/>
<organism evidence="1">
    <name type="scientific">Zea mays</name>
    <name type="common">Maize</name>
    <dbReference type="NCBI Taxonomy" id="4577"/>
    <lineage>
        <taxon>Eukaryota</taxon>
        <taxon>Viridiplantae</taxon>
        <taxon>Streptophyta</taxon>
        <taxon>Embryophyta</taxon>
        <taxon>Tracheophyta</taxon>
        <taxon>Spermatophyta</taxon>
        <taxon>Magnoliopsida</taxon>
        <taxon>Liliopsida</taxon>
        <taxon>Poales</taxon>
        <taxon>Poaceae</taxon>
        <taxon>PACMAD clade</taxon>
        <taxon>Panicoideae</taxon>
        <taxon>Andropogonodae</taxon>
        <taxon>Andropogoneae</taxon>
        <taxon>Tripsacinae</taxon>
        <taxon>Zea</taxon>
    </lineage>
</organism>
<dbReference type="EMBL" id="CM007650">
    <property type="protein sequence ID" value="ONM56087.1"/>
    <property type="molecule type" value="Genomic_DNA"/>
</dbReference>
<accession>A0A1D6I7T9</accession>
<evidence type="ECO:0000313" key="1">
    <source>
        <dbReference type="EMBL" id="ONM56087.1"/>
    </source>
</evidence>
<proteinExistence type="predicted"/>
<sequence>MSLLGLLLSPPWIWLFQKSRLFISAPRIQSSRSMTTGMDHLCFYKLAVTFIRPFAKFMDMALSKKSSLHLSTKNTIIKKYDDMHGSSMFLQARGNPCSFKYPLYNMQAVDTNVHLQSPQYIFRLSHTNMHLKVTIGPWCSILLTVICAAKRWRWWF</sequence>
<name>A0A1D6I7T9_MAIZE</name>
<protein>
    <submittedName>
        <fullName evidence="1">ATPase 4 plasma membrane-type</fullName>
    </submittedName>
</protein>
<gene>
    <name evidence="1" type="ORF">ZEAMMB73_Zm00001d021000</name>
</gene>
<reference evidence="1" key="1">
    <citation type="submission" date="2015-12" db="EMBL/GenBank/DDBJ databases">
        <title>Update maize B73 reference genome by single molecule sequencing technologies.</title>
        <authorList>
            <consortium name="Maize Genome Sequencing Project"/>
            <person name="Ware D."/>
        </authorList>
    </citation>
    <scope>NUCLEOTIDE SEQUENCE [LARGE SCALE GENOMIC DNA]</scope>
    <source>
        <tissue evidence="1">Seedling</tissue>
    </source>
</reference>